<keyword evidence="5" id="KW-0406">Ion transport</keyword>
<feature type="transmembrane region" description="Helical" evidence="9">
    <location>
        <begin position="6"/>
        <end position="31"/>
    </location>
</feature>
<keyword evidence="6 9" id="KW-0472">Membrane</keyword>
<name>A0A6P8IQS9_ACTTE</name>
<dbReference type="GO" id="GO:0005513">
    <property type="term" value="P:detection of calcium ion"/>
    <property type="evidence" value="ECO:0007669"/>
    <property type="project" value="TreeGrafter"/>
</dbReference>
<dbReference type="InParanoid" id="A0A6P8IQS9"/>
<keyword evidence="2" id="KW-0813">Transport</keyword>
<evidence type="ECO:0000256" key="6">
    <source>
        <dbReference type="ARBA" id="ARBA00023136"/>
    </source>
</evidence>
<keyword evidence="4 9" id="KW-1133">Transmembrane helix</keyword>
<sequence length="207" mass="23667">MANIKYSYVFWGLFGVFILALWIALYVGCVIPIEKSETFRATQCKTIYSRDVGHQKCPCTSSSDDGCGKSYSCLQIFVSFTVQYHNTSTPQARRGLLHFAENILHSNCSYEPFCESSQDLIDIELLSYFYKRGKNGTVFSCYYNEENETQIIEVNYNGRRLAILLPFAAVFIVSILVVSVLLWRRGCGCNRKRRPSRLSFVTATDEF</sequence>
<organism evidence="10 11">
    <name type="scientific">Actinia tenebrosa</name>
    <name type="common">Australian red waratah sea anemone</name>
    <dbReference type="NCBI Taxonomy" id="6105"/>
    <lineage>
        <taxon>Eukaryota</taxon>
        <taxon>Metazoa</taxon>
        <taxon>Cnidaria</taxon>
        <taxon>Anthozoa</taxon>
        <taxon>Hexacorallia</taxon>
        <taxon>Actiniaria</taxon>
        <taxon>Actiniidae</taxon>
        <taxon>Actinia</taxon>
    </lineage>
</organism>
<evidence type="ECO:0000256" key="9">
    <source>
        <dbReference type="SAM" id="Phobius"/>
    </source>
</evidence>
<evidence type="ECO:0000256" key="4">
    <source>
        <dbReference type="ARBA" id="ARBA00022989"/>
    </source>
</evidence>
<evidence type="ECO:0000256" key="7">
    <source>
        <dbReference type="ARBA" id="ARBA00023180"/>
    </source>
</evidence>
<gene>
    <name evidence="11" type="primary">LOC116303836</name>
</gene>
<dbReference type="Pfam" id="PF03185">
    <property type="entry name" value="CaKB"/>
    <property type="match status" value="1"/>
</dbReference>
<dbReference type="GO" id="GO:0015269">
    <property type="term" value="F:calcium-activated potassium channel activity"/>
    <property type="evidence" value="ECO:0007669"/>
    <property type="project" value="InterPro"/>
</dbReference>
<dbReference type="RefSeq" id="XP_031569304.1">
    <property type="nucleotide sequence ID" value="XM_031713444.1"/>
</dbReference>
<comment type="subcellular location">
    <subcellularLocation>
        <location evidence="1">Membrane</location>
        <topology evidence="1">Multi-pass membrane protein</topology>
    </subcellularLocation>
</comment>
<evidence type="ECO:0000256" key="8">
    <source>
        <dbReference type="ARBA" id="ARBA00023303"/>
    </source>
</evidence>
<keyword evidence="10" id="KW-1185">Reference proteome</keyword>
<keyword evidence="8" id="KW-0407">Ion channel</keyword>
<evidence type="ECO:0000256" key="5">
    <source>
        <dbReference type="ARBA" id="ARBA00023065"/>
    </source>
</evidence>
<evidence type="ECO:0000256" key="1">
    <source>
        <dbReference type="ARBA" id="ARBA00004141"/>
    </source>
</evidence>
<reference evidence="11" key="1">
    <citation type="submission" date="2025-08" db="UniProtKB">
        <authorList>
            <consortium name="RefSeq"/>
        </authorList>
    </citation>
    <scope>IDENTIFICATION</scope>
    <source>
        <tissue evidence="11">Tentacle</tissue>
    </source>
</reference>
<dbReference type="GeneID" id="116303836"/>
<dbReference type="PANTHER" id="PTHR10258:SF8">
    <property type="entry name" value="CALCIUM-ACTIVATED POTASSIUM CHANNEL BK ALPHA SUBUNIT DOMAIN-CONTAINING PROTEIN"/>
    <property type="match status" value="1"/>
</dbReference>
<dbReference type="KEGG" id="aten:116303836"/>
<dbReference type="GO" id="GO:0008076">
    <property type="term" value="C:voltage-gated potassium channel complex"/>
    <property type="evidence" value="ECO:0007669"/>
    <property type="project" value="TreeGrafter"/>
</dbReference>
<keyword evidence="3 9" id="KW-0812">Transmembrane</keyword>
<evidence type="ECO:0000313" key="10">
    <source>
        <dbReference type="Proteomes" id="UP000515163"/>
    </source>
</evidence>
<dbReference type="InterPro" id="IPR003930">
    <property type="entry name" value="K_chnl_Ca-activ_BK_bsu"/>
</dbReference>
<keyword evidence="7" id="KW-0325">Glycoprotein</keyword>
<dbReference type="PANTHER" id="PTHR10258">
    <property type="entry name" value="CALCIUM-ACTIVATED POTASSIUM CHANNEL SUBUNIT BETA"/>
    <property type="match status" value="1"/>
</dbReference>
<evidence type="ECO:0000313" key="11">
    <source>
        <dbReference type="RefSeq" id="XP_031569304.1"/>
    </source>
</evidence>
<evidence type="ECO:0000256" key="3">
    <source>
        <dbReference type="ARBA" id="ARBA00022692"/>
    </source>
</evidence>
<dbReference type="Proteomes" id="UP000515163">
    <property type="component" value="Unplaced"/>
</dbReference>
<accession>A0A6P8IQS9</accession>
<protein>
    <submittedName>
        <fullName evidence="11">Uncharacterized protein LOC116303836</fullName>
    </submittedName>
</protein>
<feature type="transmembrane region" description="Helical" evidence="9">
    <location>
        <begin position="161"/>
        <end position="183"/>
    </location>
</feature>
<dbReference type="GO" id="GO:0015459">
    <property type="term" value="F:potassium channel regulator activity"/>
    <property type="evidence" value="ECO:0007669"/>
    <property type="project" value="TreeGrafter"/>
</dbReference>
<dbReference type="AlphaFoldDB" id="A0A6P8IQS9"/>
<dbReference type="OrthoDB" id="9970277at2759"/>
<proteinExistence type="predicted"/>
<evidence type="ECO:0000256" key="2">
    <source>
        <dbReference type="ARBA" id="ARBA00022448"/>
    </source>
</evidence>